<evidence type="ECO:0000313" key="2">
    <source>
        <dbReference type="Proteomes" id="UP001604277"/>
    </source>
</evidence>
<proteinExistence type="predicted"/>
<evidence type="ECO:0000313" key="1">
    <source>
        <dbReference type="EMBL" id="KAL2553206.1"/>
    </source>
</evidence>
<reference evidence="2" key="1">
    <citation type="submission" date="2024-07" db="EMBL/GenBank/DDBJ databases">
        <title>Two chromosome-level genome assemblies of Korean endemic species Abeliophyllum distichum and Forsythia ovata (Oleaceae).</title>
        <authorList>
            <person name="Jang H."/>
        </authorList>
    </citation>
    <scope>NUCLEOTIDE SEQUENCE [LARGE SCALE GENOMIC DNA]</scope>
</reference>
<organism evidence="1 2">
    <name type="scientific">Forsythia ovata</name>
    <dbReference type="NCBI Taxonomy" id="205694"/>
    <lineage>
        <taxon>Eukaryota</taxon>
        <taxon>Viridiplantae</taxon>
        <taxon>Streptophyta</taxon>
        <taxon>Embryophyta</taxon>
        <taxon>Tracheophyta</taxon>
        <taxon>Spermatophyta</taxon>
        <taxon>Magnoliopsida</taxon>
        <taxon>eudicotyledons</taxon>
        <taxon>Gunneridae</taxon>
        <taxon>Pentapetalae</taxon>
        <taxon>asterids</taxon>
        <taxon>lamiids</taxon>
        <taxon>Lamiales</taxon>
        <taxon>Oleaceae</taxon>
        <taxon>Forsythieae</taxon>
        <taxon>Forsythia</taxon>
    </lineage>
</organism>
<dbReference type="EMBL" id="JBFOLJ010000002">
    <property type="protein sequence ID" value="KAL2553206.1"/>
    <property type="molecule type" value="Genomic_DNA"/>
</dbReference>
<name>A0ABD1WUE1_9LAMI</name>
<dbReference type="AlphaFoldDB" id="A0ABD1WUE1"/>
<protein>
    <submittedName>
        <fullName evidence="1">L10-interacting MYB domain-containing protein-like</fullName>
    </submittedName>
</protein>
<accession>A0ABD1WUE1</accession>
<keyword evidence="2" id="KW-1185">Reference proteome</keyword>
<gene>
    <name evidence="1" type="ORF">Fot_06825</name>
</gene>
<sequence length="128" mass="15024">MRARIAISRCLKSHHLLPSEPLFISLDNHEFAGPTTPILLLSLLRNITCNWHLDIMKSDWIVFKQLIQGETVIGWDDTRKTIVVDDHWWNHKIKADDKYKKFREIKRDEGEEGVLYCDHEKTGEIGFP</sequence>
<dbReference type="Proteomes" id="UP001604277">
    <property type="component" value="Unassembled WGS sequence"/>
</dbReference>
<comment type="caution">
    <text evidence="1">The sequence shown here is derived from an EMBL/GenBank/DDBJ whole genome shotgun (WGS) entry which is preliminary data.</text>
</comment>